<dbReference type="AlphaFoldDB" id="A0A7Z7YDN8"/>
<comment type="caution">
    <text evidence="1">The sequence shown here is derived from an EMBL/GenBank/DDBJ whole genome shotgun (WGS) entry which is preliminary data.</text>
</comment>
<evidence type="ECO:0000313" key="2">
    <source>
        <dbReference type="Proteomes" id="UP000294145"/>
    </source>
</evidence>
<proteinExistence type="predicted"/>
<evidence type="ECO:0000313" key="1">
    <source>
        <dbReference type="EMBL" id="TBM41373.1"/>
    </source>
</evidence>
<organism evidence="1 2">
    <name type="scientific">Vibrio cholerae</name>
    <dbReference type="NCBI Taxonomy" id="666"/>
    <lineage>
        <taxon>Bacteria</taxon>
        <taxon>Pseudomonadati</taxon>
        <taxon>Pseudomonadota</taxon>
        <taxon>Gammaproteobacteria</taxon>
        <taxon>Vibrionales</taxon>
        <taxon>Vibrionaceae</taxon>
        <taxon>Vibrio</taxon>
    </lineage>
</organism>
<dbReference type="Proteomes" id="UP000294145">
    <property type="component" value="Unassembled WGS sequence"/>
</dbReference>
<dbReference type="RefSeq" id="WP_144232090.1">
    <property type="nucleotide sequence ID" value="NZ_POTE01000091.1"/>
</dbReference>
<dbReference type="EMBL" id="SISP01000020">
    <property type="protein sequence ID" value="TBM41373.1"/>
    <property type="molecule type" value="Genomic_DNA"/>
</dbReference>
<accession>A0A7Z7YDN8</accession>
<reference evidence="1 2" key="1">
    <citation type="submission" date="2019-02" db="EMBL/GenBank/DDBJ databases">
        <title>Genomic plasticity associated with the antimicrobial resistance in Vibrio cholerae.</title>
        <authorList>
            <person name="Verma J."/>
            <person name="Bag S."/>
            <person name="Saha B."/>
            <person name="Kumar P."/>
            <person name="Ghosh T.S."/>
            <person name="Dayal M."/>
            <person name="Senapati T."/>
            <person name="Mehra S."/>
            <person name="Dey P."/>
            <person name="Desigamani A."/>
            <person name="Kumar D."/>
            <person name="Rana P."/>
            <person name="Kumar B."/>
            <person name="Maiti T.K."/>
            <person name="Sharma N.C."/>
            <person name="Bhadra R.K."/>
            <person name="Mutreja A."/>
            <person name="Nair G.B."/>
            <person name="Ramamurthy T."/>
            <person name="Das B."/>
        </authorList>
    </citation>
    <scope>NUCLEOTIDE SEQUENCE [LARGE SCALE GENOMIC DNA]</scope>
    <source>
        <strain evidence="1 2">IDH06781</strain>
    </source>
</reference>
<name>A0A7Z7YDN8_VIBCL</name>
<sequence length="192" mass="21359">MFMSRRTECSQSQRGFAALLFLFFVLSLGIYVMTALAQRLEYRTAVSDGKKMSSDIASIISSWEESMNYACSSGNIPTHMTINSLALKPSYFDYSRYSFRYTSPPNSSVVVEAAAENVVLGSVLASVSKEIEREHVKAQIVIENVSNQRIRVTATRLTKTSQIIFDTFRQNSNASTTSIIIDGLQLYDSNGC</sequence>
<gene>
    <name evidence="1" type="ORF">EYB64_12420</name>
</gene>
<evidence type="ECO:0008006" key="3">
    <source>
        <dbReference type="Google" id="ProtNLM"/>
    </source>
</evidence>
<protein>
    <recommendedName>
        <fullName evidence="3">Type 4 fimbrial biogenesis protein PilX N-terminal domain-containing protein</fullName>
    </recommendedName>
</protein>